<gene>
    <name evidence="1" type="ORF">DAT561_0293</name>
</gene>
<dbReference type="Gene3D" id="1.10.3420.10">
    <property type="entry name" value="putative ntp pyrophosphohydrolase like domain"/>
    <property type="match status" value="1"/>
</dbReference>
<dbReference type="AlphaFoldDB" id="A0A2Z5Y0P4"/>
<dbReference type="InterPro" id="IPR023292">
    <property type="entry name" value="NTP_PyroPHydrolase-like_dom_sf"/>
</dbReference>
<dbReference type="Proteomes" id="UP000269226">
    <property type="component" value="Chromosome"/>
</dbReference>
<proteinExistence type="predicted"/>
<dbReference type="GO" id="GO:0016787">
    <property type="term" value="F:hydrolase activity"/>
    <property type="evidence" value="ECO:0007669"/>
    <property type="project" value="UniProtKB-KW"/>
</dbReference>
<sequence>MEKITNPFKLVEEFHNVFAPAKSNTPTPFSPQEAINRAEFKAEELVEFLYGAANNDQQVFHQLVETFKVAIDQAEEKIINKQMPVTDPLVDEVDALTDLLYFTYGSFLMMGVDPTEIFSIVHQANMGKLFPDGKPHYHPITHKVLKPGDWEEKYAPEAKIKKELEKQKKNSLMPEEAY</sequence>
<protein>
    <submittedName>
        <fullName evidence="1">HAD superfamily hydrolase</fullName>
    </submittedName>
</protein>
<accession>A0A2Z5Y0P4</accession>
<dbReference type="EMBL" id="AP018492">
    <property type="protein sequence ID" value="BBC60432.1"/>
    <property type="molecule type" value="Genomic_DNA"/>
</dbReference>
<evidence type="ECO:0000313" key="2">
    <source>
        <dbReference type="Proteomes" id="UP000269226"/>
    </source>
</evidence>
<dbReference type="InterPro" id="IPR021130">
    <property type="entry name" value="PRib-ATP_PPHydrolase-like"/>
</dbReference>
<dbReference type="RefSeq" id="WP_013774639.1">
    <property type="nucleotide sequence ID" value="NZ_AP018492.1"/>
</dbReference>
<dbReference type="Pfam" id="PF01503">
    <property type="entry name" value="PRA-PH"/>
    <property type="match status" value="1"/>
</dbReference>
<keyword evidence="1" id="KW-0378">Hydrolase</keyword>
<evidence type="ECO:0000313" key="1">
    <source>
        <dbReference type="EMBL" id="BBC60432.1"/>
    </source>
</evidence>
<dbReference type="OMA" id="YAPEPRI"/>
<dbReference type="GeneID" id="57042854"/>
<organism evidence="1 2">
    <name type="scientific">Melissococcus plutonius</name>
    <dbReference type="NCBI Taxonomy" id="33970"/>
    <lineage>
        <taxon>Bacteria</taxon>
        <taxon>Bacillati</taxon>
        <taxon>Bacillota</taxon>
        <taxon>Bacilli</taxon>
        <taxon>Lactobacillales</taxon>
        <taxon>Enterococcaceae</taxon>
        <taxon>Melissococcus</taxon>
    </lineage>
</organism>
<reference evidence="1 2" key="1">
    <citation type="submission" date="2018-01" db="EMBL/GenBank/DDBJ databases">
        <title>Whole genome sequence of Melissococcus plutonius DAT561.</title>
        <authorList>
            <person name="Okumura K."/>
            <person name="Takamatsu D."/>
            <person name="Okura M."/>
        </authorList>
    </citation>
    <scope>NUCLEOTIDE SEQUENCE [LARGE SCALE GENOMIC DNA]</scope>
    <source>
        <strain evidence="1 2">DAT561</strain>
    </source>
</reference>
<name>A0A2Z5Y0P4_9ENTE</name>